<evidence type="ECO:0000313" key="7">
    <source>
        <dbReference type="EMBL" id="NIJ58473.1"/>
    </source>
</evidence>
<evidence type="ECO:0000259" key="5">
    <source>
        <dbReference type="Pfam" id="PF04542"/>
    </source>
</evidence>
<dbReference type="Pfam" id="PF04542">
    <property type="entry name" value="Sigma70_r2"/>
    <property type="match status" value="1"/>
</dbReference>
<keyword evidence="3" id="KW-0731">Sigma factor</keyword>
<reference evidence="7 8" key="1">
    <citation type="submission" date="2020-03" db="EMBL/GenBank/DDBJ databases">
        <title>Genomic Encyclopedia of Type Strains, Phase IV (KMG-IV): sequencing the most valuable type-strain genomes for metagenomic binning, comparative biology and taxonomic classification.</title>
        <authorList>
            <person name="Goeker M."/>
        </authorList>
    </citation>
    <scope>NUCLEOTIDE SEQUENCE [LARGE SCALE GENOMIC DNA]</scope>
    <source>
        <strain evidence="7 8">DSM 103870</strain>
    </source>
</reference>
<evidence type="ECO:0000256" key="3">
    <source>
        <dbReference type="ARBA" id="ARBA00023082"/>
    </source>
</evidence>
<dbReference type="Gene3D" id="1.10.10.10">
    <property type="entry name" value="Winged helix-like DNA-binding domain superfamily/Winged helix DNA-binding domain"/>
    <property type="match status" value="1"/>
</dbReference>
<protein>
    <submittedName>
        <fullName evidence="7">RNA polymerase sigma-70 factor (ECF subfamily)</fullName>
    </submittedName>
</protein>
<dbReference type="EMBL" id="JAASQI010000005">
    <property type="protein sequence ID" value="NIJ58473.1"/>
    <property type="molecule type" value="Genomic_DNA"/>
</dbReference>
<keyword evidence="2" id="KW-0805">Transcription regulation</keyword>
<gene>
    <name evidence="7" type="ORF">FHS82_002321</name>
</gene>
<name>A0ABX0UZT3_9HYPH</name>
<dbReference type="InterPro" id="IPR014284">
    <property type="entry name" value="RNA_pol_sigma-70_dom"/>
</dbReference>
<dbReference type="Gene3D" id="1.10.1740.10">
    <property type="match status" value="1"/>
</dbReference>
<sequence>MERDQTPVRTTGPLPDVLGQLGALRRYARSLTRDDGEAEDLVHDALVHAYEKQSSFRPDKGVRNWLLSILHNTFIDRVRARRSRQRRIEQLTAEVHADPAGYQASPAQEHALRLAQVRQAFMSLPEEQRAVLHLVSIDGLSYAEAAQALGLPVGTVMSRLARARAALRAFEERPAAIPPATPANIVHLRIVGGSDDANG</sequence>
<dbReference type="NCBIfam" id="NF009164">
    <property type="entry name" value="PRK12511.1"/>
    <property type="match status" value="1"/>
</dbReference>
<dbReference type="NCBIfam" id="TIGR02937">
    <property type="entry name" value="sigma70-ECF"/>
    <property type="match status" value="1"/>
</dbReference>
<evidence type="ECO:0000256" key="1">
    <source>
        <dbReference type="ARBA" id="ARBA00010641"/>
    </source>
</evidence>
<dbReference type="InterPro" id="IPR013324">
    <property type="entry name" value="RNA_pol_sigma_r3/r4-like"/>
</dbReference>
<evidence type="ECO:0000259" key="6">
    <source>
        <dbReference type="Pfam" id="PF08281"/>
    </source>
</evidence>
<evidence type="ECO:0000313" key="8">
    <source>
        <dbReference type="Proteomes" id="UP001429580"/>
    </source>
</evidence>
<dbReference type="Proteomes" id="UP001429580">
    <property type="component" value="Unassembled WGS sequence"/>
</dbReference>
<comment type="caution">
    <text evidence="7">The sequence shown here is derived from an EMBL/GenBank/DDBJ whole genome shotgun (WGS) entry which is preliminary data.</text>
</comment>
<dbReference type="InterPro" id="IPR036388">
    <property type="entry name" value="WH-like_DNA-bd_sf"/>
</dbReference>
<accession>A0ABX0UZT3</accession>
<dbReference type="Pfam" id="PF08281">
    <property type="entry name" value="Sigma70_r4_2"/>
    <property type="match status" value="1"/>
</dbReference>
<dbReference type="InterPro" id="IPR013325">
    <property type="entry name" value="RNA_pol_sigma_r2"/>
</dbReference>
<organism evidence="7 8">
    <name type="scientific">Pseudochelatococcus lubricantis</name>
    <dbReference type="NCBI Taxonomy" id="1538102"/>
    <lineage>
        <taxon>Bacteria</taxon>
        <taxon>Pseudomonadati</taxon>
        <taxon>Pseudomonadota</taxon>
        <taxon>Alphaproteobacteria</taxon>
        <taxon>Hyphomicrobiales</taxon>
        <taxon>Chelatococcaceae</taxon>
        <taxon>Pseudochelatococcus</taxon>
    </lineage>
</organism>
<feature type="domain" description="RNA polymerase sigma-70 region 2" evidence="5">
    <location>
        <begin position="23"/>
        <end position="83"/>
    </location>
</feature>
<dbReference type="SUPFAM" id="SSF88946">
    <property type="entry name" value="Sigma2 domain of RNA polymerase sigma factors"/>
    <property type="match status" value="1"/>
</dbReference>
<dbReference type="CDD" id="cd06171">
    <property type="entry name" value="Sigma70_r4"/>
    <property type="match status" value="1"/>
</dbReference>
<keyword evidence="4" id="KW-0804">Transcription</keyword>
<dbReference type="InterPro" id="IPR007627">
    <property type="entry name" value="RNA_pol_sigma70_r2"/>
</dbReference>
<comment type="similarity">
    <text evidence="1">Belongs to the sigma-70 factor family. ECF subfamily.</text>
</comment>
<dbReference type="InterPro" id="IPR013249">
    <property type="entry name" value="RNA_pol_sigma70_r4_t2"/>
</dbReference>
<dbReference type="PANTHER" id="PTHR43133">
    <property type="entry name" value="RNA POLYMERASE ECF-TYPE SIGMA FACTO"/>
    <property type="match status" value="1"/>
</dbReference>
<keyword evidence="8" id="KW-1185">Reference proteome</keyword>
<dbReference type="PANTHER" id="PTHR43133:SF25">
    <property type="entry name" value="RNA POLYMERASE SIGMA FACTOR RFAY-RELATED"/>
    <property type="match status" value="1"/>
</dbReference>
<dbReference type="InterPro" id="IPR039425">
    <property type="entry name" value="RNA_pol_sigma-70-like"/>
</dbReference>
<dbReference type="SUPFAM" id="SSF88659">
    <property type="entry name" value="Sigma3 and sigma4 domains of RNA polymerase sigma factors"/>
    <property type="match status" value="1"/>
</dbReference>
<dbReference type="RefSeq" id="WP_166952805.1">
    <property type="nucleotide sequence ID" value="NZ_JAASQI010000005.1"/>
</dbReference>
<evidence type="ECO:0000256" key="2">
    <source>
        <dbReference type="ARBA" id="ARBA00023015"/>
    </source>
</evidence>
<proteinExistence type="inferred from homology"/>
<feature type="domain" description="RNA polymerase sigma factor 70 region 4 type 2" evidence="6">
    <location>
        <begin position="115"/>
        <end position="167"/>
    </location>
</feature>
<evidence type="ECO:0000256" key="4">
    <source>
        <dbReference type="ARBA" id="ARBA00023163"/>
    </source>
</evidence>